<keyword evidence="9 23" id="KW-0808">Transferase</keyword>
<feature type="transmembrane region" description="Helical" evidence="22">
    <location>
        <begin position="31"/>
        <end position="48"/>
    </location>
</feature>
<protein>
    <recommendedName>
        <fullName evidence="5">Diacylglycerol kinase</fullName>
        <ecNumber evidence="4">2.7.1.107</ecNumber>
    </recommendedName>
    <alternativeName>
        <fullName evidence="21">Diglyceride kinase</fullName>
    </alternativeName>
</protein>
<evidence type="ECO:0000256" key="19">
    <source>
        <dbReference type="ARBA" id="ARBA00023209"/>
    </source>
</evidence>
<organism evidence="23">
    <name type="scientific">hydrothermal vent metagenome</name>
    <dbReference type="NCBI Taxonomy" id="652676"/>
    <lineage>
        <taxon>unclassified sequences</taxon>
        <taxon>metagenomes</taxon>
        <taxon>ecological metagenomes</taxon>
    </lineage>
</organism>
<evidence type="ECO:0000256" key="17">
    <source>
        <dbReference type="ARBA" id="ARBA00023098"/>
    </source>
</evidence>
<comment type="subcellular location">
    <subcellularLocation>
        <location evidence="2">Cell inner membrane</location>
        <topology evidence="2">Multi-pass membrane protein</topology>
    </subcellularLocation>
</comment>
<evidence type="ECO:0000256" key="10">
    <source>
        <dbReference type="ARBA" id="ARBA00022692"/>
    </source>
</evidence>
<evidence type="ECO:0000256" key="22">
    <source>
        <dbReference type="SAM" id="Phobius"/>
    </source>
</evidence>
<evidence type="ECO:0000256" key="20">
    <source>
        <dbReference type="ARBA" id="ARBA00023264"/>
    </source>
</evidence>
<keyword evidence="15" id="KW-0460">Magnesium</keyword>
<dbReference type="EMBL" id="UOYO01000010">
    <property type="protein sequence ID" value="VAY86371.1"/>
    <property type="molecule type" value="Genomic_DNA"/>
</dbReference>
<sequence>MNKIKYNFFKNSSYAIDGLIDIFRNEKSFKIELIVVVILWIVLFFMQIDFAYKSILAISLFIPLLAEIINSSIERVVDLVTLDIHPLAKSAKDAGSAIVFGSIVVTLCIWGSVVYLIL</sequence>
<keyword evidence="6" id="KW-1003">Cell membrane</keyword>
<dbReference type="Gene3D" id="1.10.287.3610">
    <property type="match status" value="1"/>
</dbReference>
<accession>A0A3B1E8Z3</accession>
<gene>
    <name evidence="23" type="ORF">MNB_ARC-1_289</name>
</gene>
<keyword evidence="16 22" id="KW-1133">Transmembrane helix</keyword>
<keyword evidence="14" id="KW-0067">ATP-binding</keyword>
<evidence type="ECO:0000256" key="11">
    <source>
        <dbReference type="ARBA" id="ARBA00022723"/>
    </source>
</evidence>
<evidence type="ECO:0000256" key="14">
    <source>
        <dbReference type="ARBA" id="ARBA00022840"/>
    </source>
</evidence>
<evidence type="ECO:0000256" key="9">
    <source>
        <dbReference type="ARBA" id="ARBA00022679"/>
    </source>
</evidence>
<dbReference type="GO" id="GO:0005524">
    <property type="term" value="F:ATP binding"/>
    <property type="evidence" value="ECO:0007669"/>
    <property type="project" value="UniProtKB-KW"/>
</dbReference>
<dbReference type="PANTHER" id="PTHR34299">
    <property type="entry name" value="DIACYLGLYCEROL KINASE"/>
    <property type="match status" value="1"/>
</dbReference>
<dbReference type="GO" id="GO:0004143">
    <property type="term" value="F:ATP-dependent diacylglycerol kinase activity"/>
    <property type="evidence" value="ECO:0007669"/>
    <property type="project" value="UniProtKB-EC"/>
</dbReference>
<dbReference type="GO" id="GO:0046872">
    <property type="term" value="F:metal ion binding"/>
    <property type="evidence" value="ECO:0007669"/>
    <property type="project" value="UniProtKB-KW"/>
</dbReference>
<dbReference type="InterPro" id="IPR036945">
    <property type="entry name" value="DAGK_sf"/>
</dbReference>
<keyword evidence="19" id="KW-0594">Phospholipid biosynthesis</keyword>
<dbReference type="InterPro" id="IPR000829">
    <property type="entry name" value="DAGK"/>
</dbReference>
<keyword evidence="8" id="KW-0997">Cell inner membrane</keyword>
<dbReference type="GO" id="GO:0005886">
    <property type="term" value="C:plasma membrane"/>
    <property type="evidence" value="ECO:0007669"/>
    <property type="project" value="UniProtKB-SubCell"/>
</dbReference>
<comment type="cofactor">
    <cofactor evidence="1">
        <name>Mg(2+)</name>
        <dbReference type="ChEBI" id="CHEBI:18420"/>
    </cofactor>
</comment>
<keyword evidence="20" id="KW-1208">Phospholipid metabolism</keyword>
<keyword evidence="18 22" id="KW-0472">Membrane</keyword>
<reference evidence="23" key="1">
    <citation type="submission" date="2018-10" db="EMBL/GenBank/DDBJ databases">
        <authorList>
            <person name="Aoki K."/>
        </authorList>
    </citation>
    <scope>NUCLEOTIDE SEQUENCE</scope>
</reference>
<dbReference type="PROSITE" id="PS01069">
    <property type="entry name" value="DAGK_PROKAR"/>
    <property type="match status" value="1"/>
</dbReference>
<evidence type="ECO:0000256" key="2">
    <source>
        <dbReference type="ARBA" id="ARBA00004429"/>
    </source>
</evidence>
<dbReference type="Pfam" id="PF01219">
    <property type="entry name" value="DAGK_prokar"/>
    <property type="match status" value="1"/>
</dbReference>
<evidence type="ECO:0000256" key="4">
    <source>
        <dbReference type="ARBA" id="ARBA00012133"/>
    </source>
</evidence>
<evidence type="ECO:0000256" key="16">
    <source>
        <dbReference type="ARBA" id="ARBA00022989"/>
    </source>
</evidence>
<dbReference type="CDD" id="cd14264">
    <property type="entry name" value="DAGK_IM"/>
    <property type="match status" value="1"/>
</dbReference>
<keyword evidence="13 23" id="KW-0418">Kinase</keyword>
<dbReference type="EC" id="2.7.1.107" evidence="4"/>
<keyword evidence="10 22" id="KW-0812">Transmembrane</keyword>
<keyword evidence="12" id="KW-0547">Nucleotide-binding</keyword>
<evidence type="ECO:0000256" key="12">
    <source>
        <dbReference type="ARBA" id="ARBA00022741"/>
    </source>
</evidence>
<evidence type="ECO:0000256" key="18">
    <source>
        <dbReference type="ARBA" id="ARBA00023136"/>
    </source>
</evidence>
<feature type="transmembrane region" description="Helical" evidence="22">
    <location>
        <begin position="94"/>
        <end position="117"/>
    </location>
</feature>
<evidence type="ECO:0000256" key="1">
    <source>
        <dbReference type="ARBA" id="ARBA00001946"/>
    </source>
</evidence>
<dbReference type="GO" id="GO:0006654">
    <property type="term" value="P:phosphatidic acid biosynthetic process"/>
    <property type="evidence" value="ECO:0007669"/>
    <property type="project" value="InterPro"/>
</dbReference>
<dbReference type="InterPro" id="IPR033718">
    <property type="entry name" value="DAGK_prok"/>
</dbReference>
<keyword evidence="11" id="KW-0479">Metal-binding</keyword>
<dbReference type="AlphaFoldDB" id="A0A3B1E8Z3"/>
<evidence type="ECO:0000256" key="5">
    <source>
        <dbReference type="ARBA" id="ARBA00017575"/>
    </source>
</evidence>
<keyword evidence="7" id="KW-0444">Lipid biosynthesis</keyword>
<evidence type="ECO:0000256" key="13">
    <source>
        <dbReference type="ARBA" id="ARBA00022777"/>
    </source>
</evidence>
<evidence type="ECO:0000256" key="6">
    <source>
        <dbReference type="ARBA" id="ARBA00022475"/>
    </source>
</evidence>
<dbReference type="PANTHER" id="PTHR34299:SF1">
    <property type="entry name" value="DIACYLGLYCEROL KINASE"/>
    <property type="match status" value="1"/>
</dbReference>
<evidence type="ECO:0000256" key="7">
    <source>
        <dbReference type="ARBA" id="ARBA00022516"/>
    </source>
</evidence>
<comment type="similarity">
    <text evidence="3">Belongs to the bacterial diacylglycerol kinase family.</text>
</comment>
<proteinExistence type="inferred from homology"/>
<evidence type="ECO:0000256" key="3">
    <source>
        <dbReference type="ARBA" id="ARBA00005967"/>
    </source>
</evidence>
<evidence type="ECO:0000256" key="21">
    <source>
        <dbReference type="ARBA" id="ARBA00031546"/>
    </source>
</evidence>
<evidence type="ECO:0000256" key="15">
    <source>
        <dbReference type="ARBA" id="ARBA00022842"/>
    </source>
</evidence>
<name>A0A3B1E8Z3_9ZZZZ</name>
<evidence type="ECO:0000313" key="23">
    <source>
        <dbReference type="EMBL" id="VAY86371.1"/>
    </source>
</evidence>
<evidence type="ECO:0000256" key="8">
    <source>
        <dbReference type="ARBA" id="ARBA00022519"/>
    </source>
</evidence>
<keyword evidence="17" id="KW-0443">Lipid metabolism</keyword>